<feature type="signal peptide" evidence="1">
    <location>
        <begin position="1"/>
        <end position="26"/>
    </location>
</feature>
<name>A0ABR8D803_9NOST</name>
<evidence type="ECO:0000256" key="1">
    <source>
        <dbReference type="SAM" id="SignalP"/>
    </source>
</evidence>
<protein>
    <submittedName>
        <fullName evidence="2">Uncharacterized protein</fullName>
    </submittedName>
</protein>
<sequence>MQFKLTSILLGSMTVASLAVPLQAHAAGFDLMQGVNLTPQQKAEIARINQQSEAELESILTPQQQSLYQTYKEHPTNKSDRQAFWASITPEQKAKLQAFYHSIKLTMNPFYTPKQEKQMNHNLQVMVNELKAENKLPKTFHLGFWQPVARINPHQPLQLEVINQTNVPLQYGLTNDSPKTLLPGNFAAMNYVALPSNVLIYPSRQEASLKYNVSKIGNTTIVQVRQIAGETPGDGSLTINRTGAVYVY</sequence>
<accession>A0ABR8D803</accession>
<proteinExistence type="predicted"/>
<keyword evidence="3" id="KW-1185">Reference proteome</keyword>
<keyword evidence="1" id="KW-0732">Signal</keyword>
<dbReference type="EMBL" id="JACJSG010000033">
    <property type="protein sequence ID" value="MBD2503320.1"/>
    <property type="molecule type" value="Genomic_DNA"/>
</dbReference>
<feature type="chain" id="PRO_5047484929" evidence="1">
    <location>
        <begin position="27"/>
        <end position="248"/>
    </location>
</feature>
<evidence type="ECO:0000313" key="2">
    <source>
        <dbReference type="EMBL" id="MBD2503320.1"/>
    </source>
</evidence>
<dbReference type="Proteomes" id="UP000661112">
    <property type="component" value="Unassembled WGS sequence"/>
</dbReference>
<comment type="caution">
    <text evidence="2">The sequence shown here is derived from an EMBL/GenBank/DDBJ whole genome shotgun (WGS) entry which is preliminary data.</text>
</comment>
<evidence type="ECO:0000313" key="3">
    <source>
        <dbReference type="Proteomes" id="UP000661112"/>
    </source>
</evidence>
<gene>
    <name evidence="2" type="ORF">H6G83_22390</name>
</gene>
<dbReference type="RefSeq" id="WP_190476183.1">
    <property type="nucleotide sequence ID" value="NZ_JACJSG010000033.1"/>
</dbReference>
<organism evidence="2 3">
    <name type="scientific">Anabaena azotica FACHB-119</name>
    <dbReference type="NCBI Taxonomy" id="947527"/>
    <lineage>
        <taxon>Bacteria</taxon>
        <taxon>Bacillati</taxon>
        <taxon>Cyanobacteriota</taxon>
        <taxon>Cyanophyceae</taxon>
        <taxon>Nostocales</taxon>
        <taxon>Nostocaceae</taxon>
        <taxon>Anabaena</taxon>
        <taxon>Anabaena azotica</taxon>
    </lineage>
</organism>
<reference evidence="2 3" key="1">
    <citation type="journal article" date="2020" name="ISME J.">
        <title>Comparative genomics reveals insights into cyanobacterial evolution and habitat adaptation.</title>
        <authorList>
            <person name="Chen M.Y."/>
            <person name="Teng W.K."/>
            <person name="Zhao L."/>
            <person name="Hu C.X."/>
            <person name="Zhou Y.K."/>
            <person name="Han B.P."/>
            <person name="Song L.R."/>
            <person name="Shu W.S."/>
        </authorList>
    </citation>
    <scope>NUCLEOTIDE SEQUENCE [LARGE SCALE GENOMIC DNA]</scope>
    <source>
        <strain evidence="2 3">FACHB-119</strain>
    </source>
</reference>